<protein>
    <submittedName>
        <fullName evidence="10">Sugar/inositol transporter</fullName>
    </submittedName>
</protein>
<dbReference type="Pfam" id="PF00083">
    <property type="entry name" value="Sugar_tr"/>
    <property type="match status" value="1"/>
</dbReference>
<dbReference type="SUPFAM" id="SSF103473">
    <property type="entry name" value="MFS general substrate transporter"/>
    <property type="match status" value="1"/>
</dbReference>
<feature type="transmembrane region" description="Helical" evidence="8">
    <location>
        <begin position="31"/>
        <end position="51"/>
    </location>
</feature>
<comment type="caution">
    <text evidence="10">The sequence shown here is derived from an EMBL/GenBank/DDBJ whole genome shotgun (WGS) entry which is preliminary data.</text>
</comment>
<comment type="similarity">
    <text evidence="2 7">Belongs to the major facilitator superfamily. Sugar transporter (TC 2.A.1.1) family.</text>
</comment>
<feature type="transmembrane region" description="Helical" evidence="8">
    <location>
        <begin position="127"/>
        <end position="148"/>
    </location>
</feature>
<evidence type="ECO:0000256" key="6">
    <source>
        <dbReference type="ARBA" id="ARBA00023136"/>
    </source>
</evidence>
<proteinExistence type="inferred from homology"/>
<dbReference type="EMBL" id="WWBZ02000016">
    <property type="protein sequence ID" value="KAF4309490.1"/>
    <property type="molecule type" value="Genomic_DNA"/>
</dbReference>
<dbReference type="Proteomes" id="UP000572817">
    <property type="component" value="Unassembled WGS sequence"/>
</dbReference>
<dbReference type="InterPro" id="IPR003663">
    <property type="entry name" value="Sugar/inositol_transpt"/>
</dbReference>
<evidence type="ECO:0000256" key="8">
    <source>
        <dbReference type="SAM" id="Phobius"/>
    </source>
</evidence>
<keyword evidence="4 8" id="KW-0812">Transmembrane</keyword>
<evidence type="ECO:0000256" key="5">
    <source>
        <dbReference type="ARBA" id="ARBA00022989"/>
    </source>
</evidence>
<name>A0A8H4N587_9PEZI</name>
<evidence type="ECO:0000313" key="10">
    <source>
        <dbReference type="EMBL" id="KAF4309490.1"/>
    </source>
</evidence>
<feature type="transmembrane region" description="Helical" evidence="8">
    <location>
        <begin position="323"/>
        <end position="341"/>
    </location>
</feature>
<feature type="transmembrane region" description="Helical" evidence="8">
    <location>
        <begin position="195"/>
        <end position="212"/>
    </location>
</feature>
<evidence type="ECO:0000259" key="9">
    <source>
        <dbReference type="PROSITE" id="PS50850"/>
    </source>
</evidence>
<gene>
    <name evidence="10" type="ORF">GTA08_BOTSDO03051</name>
</gene>
<evidence type="ECO:0000256" key="3">
    <source>
        <dbReference type="ARBA" id="ARBA00022448"/>
    </source>
</evidence>
<sequence length="523" mass="58555">MEAATKGHFRLAGREYPAISWWKEPQMRKTYICLMFVVLTSATNGFDGSMVNGLLALDQFKDYFNNPKGSIVGLFSSIMFLGGLVALPVVPYTADILGRRMAIFIGCCIMIFGVALQTASVNFRMFVAARFFLGFGVAIAHGASPLLITELVHPQHRAAYTTIYNTTWYLGSIIAAWLTFGTNHIPNHWSWRTPSIVQAAPSICQLIFVWFVPESPRWLINKGNEDKALQILAKVHAEGNVHDEVVQVEFEEIKHTLKLEQEFEGNGWMELIRTKGNRRRVLILATLGLFSQWSGNGLVSYYMTEVLNGIGIENSNIQLVINGVLQICNAIVAISFCFFVDKIGRRKLFLGSTFGMMICFIIWTICSARFNIEGSTNHKMGNAVVAMIFLYYVCYNMAWSGLLVGYAVEILPYNIRAKGMCIVWFTVDAALFINTYVNPVALDNIGWKYYIVYCVWLGIECAVVYFFYIETRNTPLEEIAKHFDGDAAIVGGAAATEKGRVLANEMALDADESKAPVVEHKEV</sequence>
<evidence type="ECO:0000256" key="7">
    <source>
        <dbReference type="RuleBase" id="RU003346"/>
    </source>
</evidence>
<feature type="transmembrane region" description="Helical" evidence="8">
    <location>
        <begin position="160"/>
        <end position="180"/>
    </location>
</feature>
<dbReference type="InterPro" id="IPR020846">
    <property type="entry name" value="MFS_dom"/>
</dbReference>
<dbReference type="InterPro" id="IPR050360">
    <property type="entry name" value="MFS_Sugar_Transporters"/>
</dbReference>
<feature type="transmembrane region" description="Helical" evidence="8">
    <location>
        <begin position="449"/>
        <end position="468"/>
    </location>
</feature>
<evidence type="ECO:0000313" key="11">
    <source>
        <dbReference type="Proteomes" id="UP000572817"/>
    </source>
</evidence>
<keyword evidence="11" id="KW-1185">Reference proteome</keyword>
<evidence type="ECO:0000256" key="4">
    <source>
        <dbReference type="ARBA" id="ARBA00022692"/>
    </source>
</evidence>
<evidence type="ECO:0000256" key="1">
    <source>
        <dbReference type="ARBA" id="ARBA00004141"/>
    </source>
</evidence>
<accession>A0A8H4N587</accession>
<dbReference type="OrthoDB" id="6133115at2759"/>
<feature type="domain" description="Major facilitator superfamily (MFS) profile" evidence="9">
    <location>
        <begin position="33"/>
        <end position="472"/>
    </location>
</feature>
<feature type="transmembrane region" description="Helical" evidence="8">
    <location>
        <begin position="420"/>
        <end position="437"/>
    </location>
</feature>
<dbReference type="NCBIfam" id="TIGR00879">
    <property type="entry name" value="SP"/>
    <property type="match status" value="1"/>
</dbReference>
<organism evidence="10 11">
    <name type="scientific">Botryosphaeria dothidea</name>
    <dbReference type="NCBI Taxonomy" id="55169"/>
    <lineage>
        <taxon>Eukaryota</taxon>
        <taxon>Fungi</taxon>
        <taxon>Dikarya</taxon>
        <taxon>Ascomycota</taxon>
        <taxon>Pezizomycotina</taxon>
        <taxon>Dothideomycetes</taxon>
        <taxon>Dothideomycetes incertae sedis</taxon>
        <taxon>Botryosphaeriales</taxon>
        <taxon>Botryosphaeriaceae</taxon>
        <taxon>Botryosphaeria</taxon>
    </lineage>
</organism>
<dbReference type="GO" id="GO:0005351">
    <property type="term" value="F:carbohydrate:proton symporter activity"/>
    <property type="evidence" value="ECO:0007669"/>
    <property type="project" value="TreeGrafter"/>
</dbReference>
<dbReference type="PANTHER" id="PTHR48022:SF64">
    <property type="entry name" value="MAJOR FACILITATOR SUPERFAMILY (MFS) PROFILE DOMAIN-CONTAINING PROTEIN"/>
    <property type="match status" value="1"/>
</dbReference>
<dbReference type="Gene3D" id="1.20.1250.20">
    <property type="entry name" value="MFS general substrate transporter like domains"/>
    <property type="match status" value="1"/>
</dbReference>
<keyword evidence="3 7" id="KW-0813">Transport</keyword>
<feature type="transmembrane region" description="Helical" evidence="8">
    <location>
        <begin position="102"/>
        <end position="121"/>
    </location>
</feature>
<feature type="transmembrane region" description="Helical" evidence="8">
    <location>
        <begin position="71"/>
        <end position="90"/>
    </location>
</feature>
<comment type="subcellular location">
    <subcellularLocation>
        <location evidence="1">Membrane</location>
        <topology evidence="1">Multi-pass membrane protein</topology>
    </subcellularLocation>
</comment>
<dbReference type="PANTHER" id="PTHR48022">
    <property type="entry name" value="PLASTIDIC GLUCOSE TRANSPORTER 4"/>
    <property type="match status" value="1"/>
</dbReference>
<feature type="transmembrane region" description="Helical" evidence="8">
    <location>
        <begin position="348"/>
        <end position="372"/>
    </location>
</feature>
<dbReference type="AlphaFoldDB" id="A0A8H4N587"/>
<dbReference type="PROSITE" id="PS50850">
    <property type="entry name" value="MFS"/>
    <property type="match status" value="1"/>
</dbReference>
<dbReference type="FunFam" id="1.20.1250.20:FF:000117">
    <property type="entry name" value="MFS hexose transporter"/>
    <property type="match status" value="1"/>
</dbReference>
<dbReference type="GO" id="GO:0016020">
    <property type="term" value="C:membrane"/>
    <property type="evidence" value="ECO:0007669"/>
    <property type="project" value="UniProtKB-SubCell"/>
</dbReference>
<dbReference type="InterPro" id="IPR036259">
    <property type="entry name" value="MFS_trans_sf"/>
</dbReference>
<keyword evidence="5 8" id="KW-1133">Transmembrane helix</keyword>
<feature type="transmembrane region" description="Helical" evidence="8">
    <location>
        <begin position="384"/>
        <end position="408"/>
    </location>
</feature>
<evidence type="ECO:0000256" key="2">
    <source>
        <dbReference type="ARBA" id="ARBA00010992"/>
    </source>
</evidence>
<dbReference type="InterPro" id="IPR005828">
    <property type="entry name" value="MFS_sugar_transport-like"/>
</dbReference>
<keyword evidence="6 8" id="KW-0472">Membrane</keyword>
<reference evidence="10" key="1">
    <citation type="submission" date="2020-04" db="EMBL/GenBank/DDBJ databases">
        <title>Genome Assembly and Annotation of Botryosphaeria dothidea sdau 11-99, a Latent Pathogen of Apple Fruit Ring Rot in China.</title>
        <authorList>
            <person name="Yu C."/>
            <person name="Diao Y."/>
            <person name="Lu Q."/>
            <person name="Zhao J."/>
            <person name="Cui S."/>
            <person name="Peng C."/>
            <person name="He B."/>
            <person name="Liu H."/>
        </authorList>
    </citation>
    <scope>NUCLEOTIDE SEQUENCE [LARGE SCALE GENOMIC DNA]</scope>
    <source>
        <strain evidence="10">Sdau11-99</strain>
    </source>
</reference>
<feature type="transmembrane region" description="Helical" evidence="8">
    <location>
        <begin position="281"/>
        <end position="303"/>
    </location>
</feature>